<proteinExistence type="predicted"/>
<dbReference type="EMBL" id="ATLV01024081">
    <property type="status" value="NOT_ANNOTATED_CDS"/>
    <property type="molecule type" value="Genomic_DNA"/>
</dbReference>
<accession>A0A084WJW8</accession>
<dbReference type="EnsemblMetazoa" id="ASIC018552-RA">
    <property type="protein sequence ID" value="ASIC018552-PA"/>
    <property type="gene ID" value="ASIC018552"/>
</dbReference>
<dbReference type="EMBL" id="KE525348">
    <property type="protein sequence ID" value="KFB50512.1"/>
    <property type="molecule type" value="Genomic_DNA"/>
</dbReference>
<organism evidence="2">
    <name type="scientific">Anopheles sinensis</name>
    <name type="common">Mosquito</name>
    <dbReference type="NCBI Taxonomy" id="74873"/>
    <lineage>
        <taxon>Eukaryota</taxon>
        <taxon>Metazoa</taxon>
        <taxon>Ecdysozoa</taxon>
        <taxon>Arthropoda</taxon>
        <taxon>Hexapoda</taxon>
        <taxon>Insecta</taxon>
        <taxon>Pterygota</taxon>
        <taxon>Neoptera</taxon>
        <taxon>Endopterygota</taxon>
        <taxon>Diptera</taxon>
        <taxon>Nematocera</taxon>
        <taxon>Culicoidea</taxon>
        <taxon>Culicidae</taxon>
        <taxon>Anophelinae</taxon>
        <taxon>Anopheles</taxon>
    </lineage>
</organism>
<keyword evidence="4" id="KW-1185">Reference proteome</keyword>
<evidence type="ECO:0000313" key="2">
    <source>
        <dbReference type="EMBL" id="KFB50512.1"/>
    </source>
</evidence>
<sequence>MENFFLSFDGPKARCAPESFHDGSERWPTFSRRRRKRTNHSDPGPTARIGHRDVV</sequence>
<dbReference type="AlphaFoldDB" id="A0A084WJW8"/>
<evidence type="ECO:0000313" key="3">
    <source>
        <dbReference type="EnsemblMetazoa" id="ASIC018552-PA"/>
    </source>
</evidence>
<feature type="region of interest" description="Disordered" evidence="1">
    <location>
        <begin position="15"/>
        <end position="55"/>
    </location>
</feature>
<gene>
    <name evidence="2" type="ORF">ZHAS_00018552</name>
</gene>
<dbReference type="VEuPathDB" id="VectorBase:ASIC018552"/>
<reference evidence="3" key="2">
    <citation type="submission" date="2020-05" db="UniProtKB">
        <authorList>
            <consortium name="EnsemblMetazoa"/>
        </authorList>
    </citation>
    <scope>IDENTIFICATION</scope>
</reference>
<reference evidence="2 4" key="1">
    <citation type="journal article" date="2014" name="BMC Genomics">
        <title>Genome sequence of Anopheles sinensis provides insight into genetics basis of mosquito competence for malaria parasites.</title>
        <authorList>
            <person name="Zhou D."/>
            <person name="Zhang D."/>
            <person name="Ding G."/>
            <person name="Shi L."/>
            <person name="Hou Q."/>
            <person name="Ye Y."/>
            <person name="Xu Y."/>
            <person name="Zhou H."/>
            <person name="Xiong C."/>
            <person name="Li S."/>
            <person name="Yu J."/>
            <person name="Hong S."/>
            <person name="Yu X."/>
            <person name="Zou P."/>
            <person name="Chen C."/>
            <person name="Chang X."/>
            <person name="Wang W."/>
            <person name="Lv Y."/>
            <person name="Sun Y."/>
            <person name="Ma L."/>
            <person name="Shen B."/>
            <person name="Zhu C."/>
        </authorList>
    </citation>
    <scope>NUCLEOTIDE SEQUENCE [LARGE SCALE GENOMIC DNA]</scope>
</reference>
<name>A0A084WJW8_ANOSI</name>
<dbReference type="Proteomes" id="UP000030765">
    <property type="component" value="Unassembled WGS sequence"/>
</dbReference>
<evidence type="ECO:0000313" key="4">
    <source>
        <dbReference type="Proteomes" id="UP000030765"/>
    </source>
</evidence>
<evidence type="ECO:0000256" key="1">
    <source>
        <dbReference type="SAM" id="MobiDB-lite"/>
    </source>
</evidence>
<protein>
    <submittedName>
        <fullName evidence="2 3">Uncharacterized protein</fullName>
    </submittedName>
</protein>